<dbReference type="STRING" id="692418.SAMN04488029_1597"/>
<dbReference type="InterPro" id="IPR010282">
    <property type="entry name" value="Uncharacterised_HutD/Ves"/>
</dbReference>
<dbReference type="PANTHER" id="PTHR37943:SF1">
    <property type="entry name" value="PROTEIN VES"/>
    <property type="match status" value="1"/>
</dbReference>
<gene>
    <name evidence="1" type="ORF">SAMN04488029_1597</name>
</gene>
<sequence>MIIQHLKPNPSKTITWAKGTSQELFIYPPASDFQKRDFLFRISLATVEAEQSMFTPLPGIQRTLMLLEGKHTLTHEGHHTKKLLPFDQDIFQGDWQTCSRGKATNFNLMCREGAQGTLKHIGVSHSEQVVCHLVADVELIYLHTGNATCEDKRLTAGDFLMIEQQSFEQVIINCSNGCDFIQVSIFLK</sequence>
<organism evidence="1 2">
    <name type="scientific">Reichenbachiella faecimaris</name>
    <dbReference type="NCBI Taxonomy" id="692418"/>
    <lineage>
        <taxon>Bacteria</taxon>
        <taxon>Pseudomonadati</taxon>
        <taxon>Bacteroidota</taxon>
        <taxon>Cytophagia</taxon>
        <taxon>Cytophagales</taxon>
        <taxon>Reichenbachiellaceae</taxon>
        <taxon>Reichenbachiella</taxon>
    </lineage>
</organism>
<dbReference type="OrthoDB" id="9786443at2"/>
<dbReference type="EMBL" id="FWYF01000001">
    <property type="protein sequence ID" value="SMD33267.1"/>
    <property type="molecule type" value="Genomic_DNA"/>
</dbReference>
<dbReference type="PANTHER" id="PTHR37943">
    <property type="entry name" value="PROTEIN VES"/>
    <property type="match status" value="1"/>
</dbReference>
<dbReference type="SUPFAM" id="SSF51182">
    <property type="entry name" value="RmlC-like cupins"/>
    <property type="match status" value="1"/>
</dbReference>
<protein>
    <submittedName>
        <fullName evidence="1">Various environmental stresses-induced protein Ves</fullName>
    </submittedName>
</protein>
<keyword evidence="2" id="KW-1185">Reference proteome</keyword>
<dbReference type="RefSeq" id="WP_084371905.1">
    <property type="nucleotide sequence ID" value="NZ_FWYF01000001.1"/>
</dbReference>
<accession>A0A1W2G9C5</accession>
<name>A0A1W2G9C5_REIFA</name>
<proteinExistence type="predicted"/>
<evidence type="ECO:0000313" key="1">
    <source>
        <dbReference type="EMBL" id="SMD33267.1"/>
    </source>
</evidence>
<reference evidence="1 2" key="1">
    <citation type="submission" date="2017-04" db="EMBL/GenBank/DDBJ databases">
        <authorList>
            <person name="Afonso C.L."/>
            <person name="Miller P.J."/>
            <person name="Scott M.A."/>
            <person name="Spackman E."/>
            <person name="Goraichik I."/>
            <person name="Dimitrov K.M."/>
            <person name="Suarez D.L."/>
            <person name="Swayne D.E."/>
        </authorList>
    </citation>
    <scope>NUCLEOTIDE SEQUENCE [LARGE SCALE GENOMIC DNA]</scope>
    <source>
        <strain evidence="1 2">DSM 26133</strain>
    </source>
</reference>
<dbReference type="AlphaFoldDB" id="A0A1W2G9C5"/>
<dbReference type="Proteomes" id="UP000192472">
    <property type="component" value="Unassembled WGS sequence"/>
</dbReference>
<dbReference type="Gene3D" id="2.60.120.10">
    <property type="entry name" value="Jelly Rolls"/>
    <property type="match status" value="1"/>
</dbReference>
<dbReference type="Pfam" id="PF05962">
    <property type="entry name" value="HutD"/>
    <property type="match status" value="1"/>
</dbReference>
<dbReference type="InterPro" id="IPR011051">
    <property type="entry name" value="RmlC_Cupin_sf"/>
</dbReference>
<evidence type="ECO:0000313" key="2">
    <source>
        <dbReference type="Proteomes" id="UP000192472"/>
    </source>
</evidence>
<dbReference type="InterPro" id="IPR014710">
    <property type="entry name" value="RmlC-like_jellyroll"/>
</dbReference>